<evidence type="ECO:0008006" key="4">
    <source>
        <dbReference type="Google" id="ProtNLM"/>
    </source>
</evidence>
<dbReference type="Proteomes" id="UP001152747">
    <property type="component" value="Unassembled WGS sequence"/>
</dbReference>
<dbReference type="EMBL" id="CANHGI010000002">
    <property type="protein sequence ID" value="CAI5442986.1"/>
    <property type="molecule type" value="Genomic_DNA"/>
</dbReference>
<name>A0A9P1IF44_9PELO</name>
<keyword evidence="1" id="KW-0472">Membrane</keyword>
<feature type="transmembrane region" description="Helical" evidence="1">
    <location>
        <begin position="231"/>
        <end position="250"/>
    </location>
</feature>
<sequence length="277" mass="32135">MTSVKWNLFWLHFSSSIFDFNLTVLTAPFMVLPKFAGFPIGVFGRFLGFGVPIQMYFVLTIAAFVGISILGVFENRYDRILLDSESLKKSTRFILYFINFSMAITFFIPSLIVLPEQENAVEIVLKSLPTHEFSYYEPLYVFAIQLVPAHSLIIITSLIIEFEILYFAFRISQYLRKENYRISKNTRLLQRKFFVAVSIQITVPIFLILFPICHIAYGFLMNYHNQILNNLFIFITANYGFSSSILLLFIHKPYRQVIIFCSNSNVVSTIPHSNVVF</sequence>
<feature type="transmembrane region" description="Helical" evidence="1">
    <location>
        <begin position="139"/>
        <end position="172"/>
    </location>
</feature>
<comment type="caution">
    <text evidence="2">The sequence shown here is derived from an EMBL/GenBank/DDBJ whole genome shotgun (WGS) entry which is preliminary data.</text>
</comment>
<accession>A0A9P1IF44</accession>
<dbReference type="InterPro" id="IPR053220">
    <property type="entry name" value="Nematode_rcpt-like_serp_H"/>
</dbReference>
<keyword evidence="3" id="KW-1185">Reference proteome</keyword>
<dbReference type="PANTHER" id="PTHR22941:SF307">
    <property type="entry name" value="SERPENTINE RECEPTOR, CLASS H"/>
    <property type="match status" value="1"/>
</dbReference>
<proteinExistence type="predicted"/>
<reference evidence="2" key="1">
    <citation type="submission" date="2022-11" db="EMBL/GenBank/DDBJ databases">
        <authorList>
            <person name="Kikuchi T."/>
        </authorList>
    </citation>
    <scope>NUCLEOTIDE SEQUENCE</scope>
    <source>
        <strain evidence="2">PS1010</strain>
    </source>
</reference>
<keyword evidence="1" id="KW-1133">Transmembrane helix</keyword>
<evidence type="ECO:0000313" key="2">
    <source>
        <dbReference type="EMBL" id="CAI5442986.1"/>
    </source>
</evidence>
<organism evidence="2 3">
    <name type="scientific">Caenorhabditis angaria</name>
    <dbReference type="NCBI Taxonomy" id="860376"/>
    <lineage>
        <taxon>Eukaryota</taxon>
        <taxon>Metazoa</taxon>
        <taxon>Ecdysozoa</taxon>
        <taxon>Nematoda</taxon>
        <taxon>Chromadorea</taxon>
        <taxon>Rhabditida</taxon>
        <taxon>Rhabditina</taxon>
        <taxon>Rhabditomorpha</taxon>
        <taxon>Rhabditoidea</taxon>
        <taxon>Rhabditidae</taxon>
        <taxon>Peloderinae</taxon>
        <taxon>Caenorhabditis</taxon>
    </lineage>
</organism>
<evidence type="ECO:0000313" key="3">
    <source>
        <dbReference type="Proteomes" id="UP001152747"/>
    </source>
</evidence>
<feature type="transmembrane region" description="Helical" evidence="1">
    <location>
        <begin position="93"/>
        <end position="114"/>
    </location>
</feature>
<protein>
    <recommendedName>
        <fullName evidence="4">Serpentine Receptor, class H</fullName>
    </recommendedName>
</protein>
<dbReference type="PANTHER" id="PTHR22941">
    <property type="entry name" value="SERPENTINE RECEPTOR"/>
    <property type="match status" value="1"/>
</dbReference>
<dbReference type="InterPro" id="IPR019422">
    <property type="entry name" value="7TM_GPCR_serpentine_rcpt_Srh"/>
</dbReference>
<evidence type="ECO:0000256" key="1">
    <source>
        <dbReference type="SAM" id="Phobius"/>
    </source>
</evidence>
<gene>
    <name evidence="2" type="ORF">CAMP_LOCUS5623</name>
</gene>
<dbReference type="Pfam" id="PF10318">
    <property type="entry name" value="7TM_GPCR_Srh"/>
    <property type="match status" value="1"/>
</dbReference>
<dbReference type="OrthoDB" id="5809728at2759"/>
<feature type="transmembrane region" description="Helical" evidence="1">
    <location>
        <begin position="193"/>
        <end position="219"/>
    </location>
</feature>
<feature type="transmembrane region" description="Helical" evidence="1">
    <location>
        <begin position="9"/>
        <end position="33"/>
    </location>
</feature>
<keyword evidence="1" id="KW-0812">Transmembrane</keyword>
<feature type="transmembrane region" description="Helical" evidence="1">
    <location>
        <begin position="53"/>
        <end position="73"/>
    </location>
</feature>
<dbReference type="AlphaFoldDB" id="A0A9P1IF44"/>